<evidence type="ECO:0000313" key="6">
    <source>
        <dbReference type="Proteomes" id="UP001203512"/>
    </source>
</evidence>
<protein>
    <submittedName>
        <fullName evidence="5">Alpha/beta hydrolase</fullName>
    </submittedName>
</protein>
<feature type="chain" id="PRO_5046427651" evidence="3">
    <location>
        <begin position="22"/>
        <end position="335"/>
    </location>
</feature>
<keyword evidence="6" id="KW-1185">Reference proteome</keyword>
<feature type="domain" description="Alpha/beta hydrolase fold-3" evidence="4">
    <location>
        <begin position="97"/>
        <end position="306"/>
    </location>
</feature>
<comment type="caution">
    <text evidence="5">The sequence shown here is derived from an EMBL/GenBank/DDBJ whole genome shotgun (WGS) entry which is preliminary data.</text>
</comment>
<name>A0ABT0DZX3_9SPHN</name>
<dbReference type="GO" id="GO:0016787">
    <property type="term" value="F:hydrolase activity"/>
    <property type="evidence" value="ECO:0007669"/>
    <property type="project" value="UniProtKB-KW"/>
</dbReference>
<evidence type="ECO:0000256" key="2">
    <source>
        <dbReference type="SAM" id="MobiDB-lite"/>
    </source>
</evidence>
<dbReference type="Gene3D" id="3.40.50.1820">
    <property type="entry name" value="alpha/beta hydrolase"/>
    <property type="match status" value="1"/>
</dbReference>
<dbReference type="PANTHER" id="PTHR48081:SF8">
    <property type="entry name" value="ALPHA_BETA HYDROLASE FOLD-3 DOMAIN-CONTAINING PROTEIN-RELATED"/>
    <property type="match status" value="1"/>
</dbReference>
<dbReference type="InterPro" id="IPR029058">
    <property type="entry name" value="AB_hydrolase_fold"/>
</dbReference>
<keyword evidence="3" id="KW-0732">Signal</keyword>
<dbReference type="PANTHER" id="PTHR48081">
    <property type="entry name" value="AB HYDROLASE SUPERFAMILY PROTEIN C4A8.06C"/>
    <property type="match status" value="1"/>
</dbReference>
<dbReference type="SUPFAM" id="SSF53474">
    <property type="entry name" value="alpha/beta-Hydrolases"/>
    <property type="match status" value="1"/>
</dbReference>
<reference evidence="5 6" key="1">
    <citation type="submission" date="2022-04" db="EMBL/GenBank/DDBJ databases">
        <authorList>
            <person name="Huq M.A."/>
        </authorList>
    </citation>
    <scope>NUCLEOTIDE SEQUENCE [LARGE SCALE GENOMIC DNA]</scope>
    <source>
        <strain evidence="5 6">MAH-33</strain>
    </source>
</reference>
<evidence type="ECO:0000313" key="5">
    <source>
        <dbReference type="EMBL" id="MCK0532676.1"/>
    </source>
</evidence>
<feature type="region of interest" description="Disordered" evidence="2">
    <location>
        <begin position="55"/>
        <end position="76"/>
    </location>
</feature>
<feature type="signal peptide" evidence="3">
    <location>
        <begin position="1"/>
        <end position="21"/>
    </location>
</feature>
<dbReference type="RefSeq" id="WP_247233437.1">
    <property type="nucleotide sequence ID" value="NZ_JALKHS010000011.1"/>
</dbReference>
<keyword evidence="1 5" id="KW-0378">Hydrolase</keyword>
<sequence length="335" mass="35534">MRGRRFAAALASCLLIAAAPAAPSPEAELKSVNPELRPIARGIMQAQRKGATYKPWKPGRLPAGVEERQAPGSRGHPPVPVYVVNAGAEQGPPRGAIFFVHGGGFIGGDARENLPALKSLAERLNCVIVSVQYRLAPGTRFPGPLEDAYAGLKWLHGSAATLGVDPRRIVVMGESAGGGLAAMLTIAARDRGEVPVAFQALVYPMLDDRTGSSRPVPPHIGQLIWTAESNRKGWQALLGRRPGAATQPEGSVPTRVKNLKALPPTFIGVGSIDLFVDEDVEFARRLIDADVPTELLVIPGAFHGFQMIAPRAAISQQFNAALETALARALSPEKK</sequence>
<evidence type="ECO:0000256" key="1">
    <source>
        <dbReference type="ARBA" id="ARBA00022801"/>
    </source>
</evidence>
<dbReference type="InterPro" id="IPR013094">
    <property type="entry name" value="AB_hydrolase_3"/>
</dbReference>
<dbReference type="InterPro" id="IPR050300">
    <property type="entry name" value="GDXG_lipolytic_enzyme"/>
</dbReference>
<dbReference type="EMBL" id="JALKHS010000011">
    <property type="protein sequence ID" value="MCK0532676.1"/>
    <property type="molecule type" value="Genomic_DNA"/>
</dbReference>
<evidence type="ECO:0000256" key="3">
    <source>
        <dbReference type="SAM" id="SignalP"/>
    </source>
</evidence>
<proteinExistence type="predicted"/>
<evidence type="ECO:0000259" key="4">
    <source>
        <dbReference type="Pfam" id="PF07859"/>
    </source>
</evidence>
<accession>A0ABT0DZX3</accession>
<dbReference type="Proteomes" id="UP001203512">
    <property type="component" value="Unassembled WGS sequence"/>
</dbReference>
<dbReference type="Pfam" id="PF07859">
    <property type="entry name" value="Abhydrolase_3"/>
    <property type="match status" value="1"/>
</dbReference>
<gene>
    <name evidence="5" type="ORF">MU848_13895</name>
</gene>
<organism evidence="5 6">
    <name type="scientific">Sphingobium agri</name>
    <dbReference type="NCBI Taxonomy" id="2933566"/>
    <lineage>
        <taxon>Bacteria</taxon>
        <taxon>Pseudomonadati</taxon>
        <taxon>Pseudomonadota</taxon>
        <taxon>Alphaproteobacteria</taxon>
        <taxon>Sphingomonadales</taxon>
        <taxon>Sphingomonadaceae</taxon>
        <taxon>Sphingobium</taxon>
    </lineage>
</organism>